<keyword evidence="3 11" id="KW-0853">WD repeat</keyword>
<evidence type="ECO:0000256" key="11">
    <source>
        <dbReference type="PROSITE-ProRule" id="PRU00221"/>
    </source>
</evidence>
<gene>
    <name evidence="12" type="ORF">WBA_LOCUS11561</name>
</gene>
<name>A0A3P7GDE9_WUCBA</name>
<dbReference type="InterPro" id="IPR045260">
    <property type="entry name" value="Sec12-like"/>
</dbReference>
<dbReference type="InterPro" id="IPR015943">
    <property type="entry name" value="WD40/YVTN_repeat-like_dom_sf"/>
</dbReference>
<sequence>MKQESMTSVYVKGDLPQSIFQLILVRVVGSRHILLGGGGGASKTGVPNNIQTLLLSFDPKLLAVAAGNSSQTSERLPLVTEVTNSLETGPFATMNMDCVLLGPSELGKYLLAAGHDEYCDLYESKGFSLLKVKENEQPQLALSFEKISRIISDEKSINGYQVKKTVRFDRSVEGQPQRLYTGGADGCIRIWDVETLRQGCTLKHTPLIKIEAHQGDVDDLDISPNGKLCISVGHDTSVYVWNAVNGRKICSLPVPNEIGADFKVRSVRFTILGSKNTIFLATYNQIRLAKKAVSYVALWAFSNERDVCRPILVREACKETISALTVSGCGNFFAVGTMDGSVGIYDTHELKLLHFVQKTHAIFVTAVEFLPQKTYDFGPLSDENERQCSHYPGVASEYRTAVISLSADQTVQFHAVPFLKQTSFTSFLCKLSLLAFFLYYTVWYLCDRPKKLNLSINFYQTVFRCPDIKNEGLHRLFLCYSEMSSSFEECRYFAVDLVIDVKGHGTPRRALGDLKNVFATPVNVAIKRRIPEKSQSSFDGFHEKKTNKDERNVVSAPETGNFDPVQEIDDTVEKFSFEEHIETYEEIFPKPEQRIDVADLLRNVQTDDRFLRSLFSELLDEDSLKLLNEKNPMTNGDCDKTLTEILGGEITEQ</sequence>
<evidence type="ECO:0000256" key="6">
    <source>
        <dbReference type="ARBA" id="ARBA00022824"/>
    </source>
</evidence>
<evidence type="ECO:0000256" key="9">
    <source>
        <dbReference type="ARBA" id="ARBA00022989"/>
    </source>
</evidence>
<evidence type="ECO:0000313" key="12">
    <source>
        <dbReference type="EMBL" id="VDM20848.1"/>
    </source>
</evidence>
<evidence type="ECO:0000256" key="7">
    <source>
        <dbReference type="ARBA" id="ARBA00022892"/>
    </source>
</evidence>
<dbReference type="OrthoDB" id="2013972at2759"/>
<evidence type="ECO:0000256" key="10">
    <source>
        <dbReference type="ARBA" id="ARBA00023136"/>
    </source>
</evidence>
<evidence type="ECO:0000256" key="8">
    <source>
        <dbReference type="ARBA" id="ARBA00022927"/>
    </source>
</evidence>
<feature type="repeat" description="WD" evidence="11">
    <location>
        <begin position="179"/>
        <end position="195"/>
    </location>
</feature>
<dbReference type="PANTHER" id="PTHR23284">
    <property type="entry name" value="PROLACTIN REGULATORY ELEMENT BINDING PROTEIN"/>
    <property type="match status" value="1"/>
</dbReference>
<dbReference type="Proteomes" id="UP000270924">
    <property type="component" value="Unassembled WGS sequence"/>
</dbReference>
<evidence type="ECO:0000256" key="1">
    <source>
        <dbReference type="ARBA" id="ARBA00004389"/>
    </source>
</evidence>
<dbReference type="FunCoup" id="A0A3P7GDE9">
    <property type="interactions" value="1952"/>
</dbReference>
<organism evidence="12 13">
    <name type="scientific">Wuchereria bancrofti</name>
    <dbReference type="NCBI Taxonomy" id="6293"/>
    <lineage>
        <taxon>Eukaryota</taxon>
        <taxon>Metazoa</taxon>
        <taxon>Ecdysozoa</taxon>
        <taxon>Nematoda</taxon>
        <taxon>Chromadorea</taxon>
        <taxon>Rhabditida</taxon>
        <taxon>Spirurina</taxon>
        <taxon>Spiruromorpha</taxon>
        <taxon>Filarioidea</taxon>
        <taxon>Onchocercidae</taxon>
        <taxon>Wuchereria</taxon>
    </lineage>
</organism>
<dbReference type="GO" id="GO:0015031">
    <property type="term" value="P:protein transport"/>
    <property type="evidence" value="ECO:0007669"/>
    <property type="project" value="UniProtKB-KW"/>
</dbReference>
<reference evidence="12 13" key="1">
    <citation type="submission" date="2018-11" db="EMBL/GenBank/DDBJ databases">
        <authorList>
            <consortium name="Pathogen Informatics"/>
        </authorList>
    </citation>
    <scope>NUCLEOTIDE SEQUENCE [LARGE SCALE GENOMIC DNA]</scope>
</reference>
<dbReference type="GO" id="GO:0005789">
    <property type="term" value="C:endoplasmic reticulum membrane"/>
    <property type="evidence" value="ECO:0007669"/>
    <property type="project" value="UniProtKB-SubCell"/>
</dbReference>
<dbReference type="PROSITE" id="PS50294">
    <property type="entry name" value="WD_REPEATS_REGION"/>
    <property type="match status" value="1"/>
</dbReference>
<dbReference type="InParanoid" id="A0A3P7GDE9"/>
<evidence type="ECO:0000256" key="3">
    <source>
        <dbReference type="ARBA" id="ARBA00022574"/>
    </source>
</evidence>
<keyword evidence="9" id="KW-1133">Transmembrane helix</keyword>
<dbReference type="GO" id="GO:0003400">
    <property type="term" value="P:regulation of COPII vesicle coating"/>
    <property type="evidence" value="ECO:0007669"/>
    <property type="project" value="TreeGrafter"/>
</dbReference>
<evidence type="ECO:0000256" key="4">
    <source>
        <dbReference type="ARBA" id="ARBA00022692"/>
    </source>
</evidence>
<accession>A0A3P7GDE9</accession>
<evidence type="ECO:0000313" key="13">
    <source>
        <dbReference type="Proteomes" id="UP000270924"/>
    </source>
</evidence>
<dbReference type="Pfam" id="PF00400">
    <property type="entry name" value="WD40"/>
    <property type="match status" value="3"/>
</dbReference>
<feature type="repeat" description="WD" evidence="11">
    <location>
        <begin position="210"/>
        <end position="251"/>
    </location>
</feature>
<dbReference type="Gene3D" id="2.130.10.10">
    <property type="entry name" value="YVTN repeat-like/Quinoprotein amine dehydrogenase"/>
    <property type="match status" value="1"/>
</dbReference>
<dbReference type="OMA" id="VSYVALW"/>
<keyword evidence="4" id="KW-0812">Transmembrane</keyword>
<dbReference type="GO" id="GO:0006888">
    <property type="term" value="P:endoplasmic reticulum to Golgi vesicle-mediated transport"/>
    <property type="evidence" value="ECO:0007669"/>
    <property type="project" value="TreeGrafter"/>
</dbReference>
<dbReference type="InterPro" id="IPR001680">
    <property type="entry name" value="WD40_rpt"/>
</dbReference>
<comment type="subcellular location">
    <subcellularLocation>
        <location evidence="1">Endoplasmic reticulum membrane</location>
        <topology evidence="1">Single-pass membrane protein</topology>
    </subcellularLocation>
</comment>
<keyword evidence="13" id="KW-1185">Reference proteome</keyword>
<keyword evidence="6" id="KW-0256">Endoplasmic reticulum</keyword>
<keyword evidence="8" id="KW-0653">Protein transport</keyword>
<evidence type="ECO:0000256" key="2">
    <source>
        <dbReference type="ARBA" id="ARBA00022448"/>
    </source>
</evidence>
<keyword evidence="10" id="KW-0472">Membrane</keyword>
<dbReference type="AlphaFoldDB" id="A0A3P7GDE9"/>
<dbReference type="PANTHER" id="PTHR23284:SF0">
    <property type="entry name" value="PROLACTIN REGULATORY ELEMENT-BINDING PROTEIN"/>
    <property type="match status" value="1"/>
</dbReference>
<dbReference type="EMBL" id="UYWW01012387">
    <property type="protein sequence ID" value="VDM20848.1"/>
    <property type="molecule type" value="Genomic_DNA"/>
</dbReference>
<dbReference type="GO" id="GO:0005085">
    <property type="term" value="F:guanyl-nucleotide exchange factor activity"/>
    <property type="evidence" value="ECO:0007669"/>
    <property type="project" value="InterPro"/>
</dbReference>
<keyword evidence="7" id="KW-0931">ER-Golgi transport</keyword>
<dbReference type="SMART" id="SM00320">
    <property type="entry name" value="WD40"/>
    <property type="match status" value="3"/>
</dbReference>
<dbReference type="InterPro" id="IPR036322">
    <property type="entry name" value="WD40_repeat_dom_sf"/>
</dbReference>
<evidence type="ECO:0000256" key="5">
    <source>
        <dbReference type="ARBA" id="ARBA00022737"/>
    </source>
</evidence>
<keyword evidence="5" id="KW-0677">Repeat</keyword>
<protein>
    <submittedName>
        <fullName evidence="12">Uncharacterized protein</fullName>
    </submittedName>
</protein>
<keyword evidence="2" id="KW-0813">Transport</keyword>
<dbReference type="SUPFAM" id="SSF50978">
    <property type="entry name" value="WD40 repeat-like"/>
    <property type="match status" value="1"/>
</dbReference>
<dbReference type="PROSITE" id="PS50082">
    <property type="entry name" value="WD_REPEATS_2"/>
    <property type="match status" value="2"/>
</dbReference>
<proteinExistence type="predicted"/>